<dbReference type="KEGG" id="vha:VIBHAR_00589"/>
<name>A7MTU2_VIBC1</name>
<dbReference type="PATRIC" id="fig|338187.25.peg.2026"/>
<protein>
    <submittedName>
        <fullName evidence="1">Uncharacterized protein</fullName>
    </submittedName>
</protein>
<sequence>MIFGCTVMVHIFIIAPQCDNHVAYLAQFLSKSQFLISNDWNKIALNQFAGREKVGAKRKFAIKAKE</sequence>
<evidence type="ECO:0000313" key="1">
    <source>
        <dbReference type="EMBL" id="ABU69591.1"/>
    </source>
</evidence>
<reference evidence="1 2" key="1">
    <citation type="submission" date="2007-08" db="EMBL/GenBank/DDBJ databases">
        <authorList>
            <consortium name="The Vibrio harveyi Genome Sequencing Project"/>
            <person name="Bassler B."/>
            <person name="Clifton S.W."/>
            <person name="Fulton L."/>
            <person name="Delehaunty K."/>
            <person name="Fronick C."/>
            <person name="Harrison M."/>
            <person name="Markivic C."/>
            <person name="Fulton R."/>
            <person name="Tin-Wollam A.-M."/>
            <person name="Shah N."/>
            <person name="Pepin K."/>
            <person name="Nash W."/>
            <person name="Thiruvilangam P."/>
            <person name="Bhonagiri V."/>
            <person name="Waters C."/>
            <person name="Tu K.C."/>
            <person name="Irgon J."/>
            <person name="Wilson R.K."/>
        </authorList>
    </citation>
    <scope>NUCLEOTIDE SEQUENCE [LARGE SCALE GENOMIC DNA]</scope>
    <source>
        <strain evidence="2">ATCC BAA-1116 / BB120</strain>
    </source>
</reference>
<proteinExistence type="predicted"/>
<gene>
    <name evidence="1" type="ordered locus">VIBHAR_00589</name>
</gene>
<dbReference type="Proteomes" id="UP000008152">
    <property type="component" value="Chromosome I"/>
</dbReference>
<dbReference type="EMBL" id="CP000789">
    <property type="protein sequence ID" value="ABU69591.1"/>
    <property type="molecule type" value="Genomic_DNA"/>
</dbReference>
<organism evidence="1 2">
    <name type="scientific">Vibrio campbellii (strain ATCC BAA-1116)</name>
    <dbReference type="NCBI Taxonomy" id="2902295"/>
    <lineage>
        <taxon>Bacteria</taxon>
        <taxon>Pseudomonadati</taxon>
        <taxon>Pseudomonadota</taxon>
        <taxon>Gammaproteobacteria</taxon>
        <taxon>Vibrionales</taxon>
        <taxon>Vibrionaceae</taxon>
        <taxon>Vibrio</taxon>
    </lineage>
</organism>
<evidence type="ECO:0000313" key="2">
    <source>
        <dbReference type="Proteomes" id="UP000008152"/>
    </source>
</evidence>
<accession>A7MTU2</accession>
<dbReference type="AlphaFoldDB" id="A7MTU2"/>